<gene>
    <name evidence="8" type="ORF">FJM67_06885</name>
</gene>
<feature type="transmembrane region" description="Helical" evidence="6">
    <location>
        <begin position="174"/>
        <end position="195"/>
    </location>
</feature>
<name>A0A501WUG6_9GAMM</name>
<dbReference type="Gene3D" id="3.40.720.10">
    <property type="entry name" value="Alkaline Phosphatase, subunit A"/>
    <property type="match status" value="1"/>
</dbReference>
<dbReference type="AlphaFoldDB" id="A0A501WUG6"/>
<proteinExistence type="predicted"/>
<evidence type="ECO:0000256" key="2">
    <source>
        <dbReference type="ARBA" id="ARBA00022475"/>
    </source>
</evidence>
<dbReference type="Proteomes" id="UP000315901">
    <property type="component" value="Unassembled WGS sequence"/>
</dbReference>
<evidence type="ECO:0000313" key="9">
    <source>
        <dbReference type="Proteomes" id="UP000315901"/>
    </source>
</evidence>
<sequence>MYQQRMRLFIQSALPQLLWLVLMLLLARGMMFYLFTEPDQLNGKSGDIQRMWLTGLRYDLRVTSIFILLLFLPSLIFAAHRLTWRWWSKLLIILWPLLGFTFALSAIANIYYYQTYHNHFDMFVFALGEDDTLSVLANIWQDYPVIRIITISLLVTGGSYWLDRKVRLRDVAKPWHWALFSSFLIVVFLGLAILARGSLGTFPLRENDSHVSDLRIINKLTPNGLMTLSWAYDSKSKDLSFKPVKLSDGKRLQATLGLESLIETTPENSWLADNPPHVVMNLMESFGSNMLALDEADTNDMLGQLRPHFEQDFVFKRFVSEHNGTAPSFAALFFQSPMENISQSSVQNTRLDLIPFDVYHQSGYEVIFISPGNMAWRNFSGYLPSQGVDKVYDQNSLINLYPEAIDEITAWGVPDDYAYRLAETLLKEATHPVFITILTVTNHPPYITPERYQAYPVTLTEKVKAHLIDGDIGLENMLTTFQFAANAFGEFINKIKQSDLGRKTLIAATGDHQMRRLRATYPNEQVIDRAVPFYLYVPQPILDNTDWKYDMERVGSHKDIFPTIYHFSLSNAQYRSLAGRNMLATEDAPARAFGYNSTLWIDENGAYPLDSKVQFYPWAQAGDLELADKGQPPSPEQEAKLTALPQLLHWQINARVKGINAQ</sequence>
<feature type="transmembrane region" description="Helical" evidence="6">
    <location>
        <begin position="60"/>
        <end position="78"/>
    </location>
</feature>
<comment type="subcellular location">
    <subcellularLocation>
        <location evidence="1">Cell membrane</location>
        <topology evidence="1">Multi-pass membrane protein</topology>
    </subcellularLocation>
</comment>
<evidence type="ECO:0000256" key="5">
    <source>
        <dbReference type="ARBA" id="ARBA00023136"/>
    </source>
</evidence>
<keyword evidence="4 6" id="KW-1133">Transmembrane helix</keyword>
<accession>A0A501WUG6</accession>
<evidence type="ECO:0000259" key="7">
    <source>
        <dbReference type="Pfam" id="PF00884"/>
    </source>
</evidence>
<comment type="caution">
    <text evidence="8">The sequence shown here is derived from an EMBL/GenBank/DDBJ whole genome shotgun (WGS) entry which is preliminary data.</text>
</comment>
<evidence type="ECO:0000313" key="8">
    <source>
        <dbReference type="EMBL" id="TPE53373.1"/>
    </source>
</evidence>
<dbReference type="PANTHER" id="PTHR47371">
    <property type="entry name" value="LIPOTEICHOIC ACID SYNTHASE"/>
    <property type="match status" value="1"/>
</dbReference>
<feature type="domain" description="Sulfatase N-terminal" evidence="7">
    <location>
        <begin position="276"/>
        <end position="565"/>
    </location>
</feature>
<evidence type="ECO:0000256" key="4">
    <source>
        <dbReference type="ARBA" id="ARBA00022989"/>
    </source>
</evidence>
<protein>
    <submittedName>
        <fullName evidence="8">LTA synthase family protein</fullName>
    </submittedName>
</protein>
<dbReference type="EMBL" id="VFRR01000010">
    <property type="protein sequence ID" value="TPE53373.1"/>
    <property type="molecule type" value="Genomic_DNA"/>
</dbReference>
<dbReference type="InterPro" id="IPR050448">
    <property type="entry name" value="OpgB/LTA_synthase_biosynth"/>
</dbReference>
<evidence type="ECO:0000256" key="3">
    <source>
        <dbReference type="ARBA" id="ARBA00022692"/>
    </source>
</evidence>
<feature type="transmembrane region" description="Helical" evidence="6">
    <location>
        <begin position="90"/>
        <end position="113"/>
    </location>
</feature>
<keyword evidence="5 6" id="KW-0472">Membrane</keyword>
<dbReference type="CDD" id="cd16015">
    <property type="entry name" value="LTA_synthase"/>
    <property type="match status" value="1"/>
</dbReference>
<organism evidence="8 9">
    <name type="scientific">Maribrevibacterium harenarium</name>
    <dbReference type="NCBI Taxonomy" id="2589817"/>
    <lineage>
        <taxon>Bacteria</taxon>
        <taxon>Pseudomonadati</taxon>
        <taxon>Pseudomonadota</taxon>
        <taxon>Gammaproteobacteria</taxon>
        <taxon>Oceanospirillales</taxon>
        <taxon>Oceanospirillaceae</taxon>
        <taxon>Maribrevibacterium</taxon>
    </lineage>
</organism>
<feature type="transmembrane region" description="Helical" evidence="6">
    <location>
        <begin position="143"/>
        <end position="162"/>
    </location>
</feature>
<dbReference type="PANTHER" id="PTHR47371:SF3">
    <property type="entry name" value="PHOSPHOGLYCEROL TRANSFERASE I"/>
    <property type="match status" value="1"/>
</dbReference>
<dbReference type="OrthoDB" id="9760224at2"/>
<dbReference type="InterPro" id="IPR000917">
    <property type="entry name" value="Sulfatase_N"/>
</dbReference>
<evidence type="ECO:0000256" key="1">
    <source>
        <dbReference type="ARBA" id="ARBA00004651"/>
    </source>
</evidence>
<dbReference type="InterPro" id="IPR017850">
    <property type="entry name" value="Alkaline_phosphatase_core_sf"/>
</dbReference>
<dbReference type="GO" id="GO:0005886">
    <property type="term" value="C:plasma membrane"/>
    <property type="evidence" value="ECO:0007669"/>
    <property type="project" value="UniProtKB-SubCell"/>
</dbReference>
<dbReference type="Pfam" id="PF00884">
    <property type="entry name" value="Sulfatase"/>
    <property type="match status" value="1"/>
</dbReference>
<reference evidence="8 9" key="1">
    <citation type="submission" date="2019-06" db="EMBL/GenBank/DDBJ databases">
        <title>A novel bacterium of genus Marinomonas, isolated from coastal sand.</title>
        <authorList>
            <person name="Huang H."/>
            <person name="Mo K."/>
            <person name="Hu Y."/>
        </authorList>
    </citation>
    <scope>NUCLEOTIDE SEQUENCE [LARGE SCALE GENOMIC DNA]</scope>
    <source>
        <strain evidence="8 9">HB171799</strain>
    </source>
</reference>
<keyword evidence="2" id="KW-1003">Cell membrane</keyword>
<keyword evidence="9" id="KW-1185">Reference proteome</keyword>
<keyword evidence="3 6" id="KW-0812">Transmembrane</keyword>
<dbReference type="RefSeq" id="WP_140588048.1">
    <property type="nucleotide sequence ID" value="NZ_VFRR01000010.1"/>
</dbReference>
<evidence type="ECO:0000256" key="6">
    <source>
        <dbReference type="SAM" id="Phobius"/>
    </source>
</evidence>
<dbReference type="SUPFAM" id="SSF53649">
    <property type="entry name" value="Alkaline phosphatase-like"/>
    <property type="match status" value="1"/>
</dbReference>